<dbReference type="GO" id="GO:0007165">
    <property type="term" value="P:signal transduction"/>
    <property type="evidence" value="ECO:0007669"/>
    <property type="project" value="InterPro"/>
</dbReference>
<proteinExistence type="predicted"/>
<evidence type="ECO:0000259" key="5">
    <source>
        <dbReference type="PROSITE" id="PS50200"/>
    </source>
</evidence>
<dbReference type="GO" id="GO:0005096">
    <property type="term" value="F:GTPase activator activity"/>
    <property type="evidence" value="ECO:0007669"/>
    <property type="project" value="UniProtKB-KW"/>
</dbReference>
<dbReference type="SMART" id="SM00105">
    <property type="entry name" value="ArfGap"/>
    <property type="match status" value="1"/>
</dbReference>
<dbReference type="GeneTree" id="ENSGT00940000157424"/>
<dbReference type="Gene3D" id="1.10.220.150">
    <property type="entry name" value="Arf GTPase activating protein"/>
    <property type="match status" value="1"/>
</dbReference>
<dbReference type="SMART" id="SM00324">
    <property type="entry name" value="RhoGAP"/>
    <property type="match status" value="1"/>
</dbReference>
<feature type="domain" description="Ras-associating" evidence="5">
    <location>
        <begin position="1036"/>
        <end position="1129"/>
    </location>
</feature>
<dbReference type="Pfam" id="PF01412">
    <property type="entry name" value="ArfGap"/>
    <property type="match status" value="1"/>
</dbReference>
<dbReference type="GO" id="GO:0005547">
    <property type="term" value="F:phosphatidylinositol-3,4,5-trisphosphate binding"/>
    <property type="evidence" value="ECO:0007669"/>
    <property type="project" value="TreeGrafter"/>
</dbReference>
<evidence type="ECO:0000259" key="4">
    <source>
        <dbReference type="PROSITE" id="PS50115"/>
    </source>
</evidence>
<dbReference type="Gene3D" id="2.30.29.30">
    <property type="entry name" value="Pleckstrin-homology domain (PH domain)/Phosphotyrosine-binding domain (PTB)"/>
    <property type="match status" value="3"/>
</dbReference>
<dbReference type="SUPFAM" id="SSF54236">
    <property type="entry name" value="Ubiquitin-like"/>
    <property type="match status" value="1"/>
</dbReference>
<dbReference type="InterPro" id="IPR038508">
    <property type="entry name" value="ArfGAP_dom_sf"/>
</dbReference>
<dbReference type="InterPro" id="IPR001164">
    <property type="entry name" value="ArfGAP_dom"/>
</dbReference>
<evidence type="ECO:0000259" key="6">
    <source>
        <dbReference type="PROSITE" id="PS50238"/>
    </source>
</evidence>
<dbReference type="Ensembl" id="ENSEBUT00000002432.1">
    <property type="protein sequence ID" value="ENSEBUP00000002086.1"/>
    <property type="gene ID" value="ENSEBUG00000001663.1"/>
</dbReference>
<dbReference type="PANTHER" id="PTHR45899:SF2">
    <property type="entry name" value="RHO GTPASE ACTIVATING PROTEIN AT 15B, ISOFORM C"/>
    <property type="match status" value="1"/>
</dbReference>
<dbReference type="InterPro" id="IPR008936">
    <property type="entry name" value="Rho_GTPase_activation_prot"/>
</dbReference>
<protein>
    <submittedName>
        <fullName evidence="7">ArfGAP with RhoGAP domain, ankyrin repeat and PH domain 1</fullName>
    </submittedName>
</protein>
<dbReference type="InterPro" id="IPR037278">
    <property type="entry name" value="ARFGAP/RecO"/>
</dbReference>
<evidence type="ECO:0000313" key="7">
    <source>
        <dbReference type="Ensembl" id="ENSEBUP00000002086.1"/>
    </source>
</evidence>
<dbReference type="InterPro" id="IPR029071">
    <property type="entry name" value="Ubiquitin-like_domsf"/>
</dbReference>
<dbReference type="PANTHER" id="PTHR45899">
    <property type="entry name" value="RHO GTPASE ACTIVATING PROTEIN AT 15B, ISOFORM C"/>
    <property type="match status" value="1"/>
</dbReference>
<evidence type="ECO:0000256" key="2">
    <source>
        <dbReference type="PROSITE-ProRule" id="PRU00288"/>
    </source>
</evidence>
<keyword evidence="2" id="KW-0863">Zinc-finger</keyword>
<dbReference type="Pfam" id="PF00788">
    <property type="entry name" value="RA"/>
    <property type="match status" value="1"/>
</dbReference>
<name>A0A8C4N7R1_EPTBU</name>
<accession>A0A8C4N7R1</accession>
<dbReference type="Gene3D" id="3.10.20.90">
    <property type="entry name" value="Phosphatidylinositol 3-kinase Catalytic Subunit, Chain A, domain 1"/>
    <property type="match status" value="1"/>
</dbReference>
<dbReference type="Pfam" id="PF00169">
    <property type="entry name" value="PH"/>
    <property type="match status" value="1"/>
</dbReference>
<dbReference type="PROSITE" id="PS50115">
    <property type="entry name" value="ARFGAP"/>
    <property type="match status" value="1"/>
</dbReference>
<dbReference type="Pfam" id="PF00620">
    <property type="entry name" value="RhoGAP"/>
    <property type="match status" value="1"/>
</dbReference>
<keyword evidence="2" id="KW-0479">Metal-binding</keyword>
<dbReference type="PROSITE" id="PS50238">
    <property type="entry name" value="RHOGAP"/>
    <property type="match status" value="1"/>
</dbReference>
<dbReference type="PROSITE" id="PS50200">
    <property type="entry name" value="RA"/>
    <property type="match status" value="1"/>
</dbReference>
<keyword evidence="8" id="KW-1185">Reference proteome</keyword>
<dbReference type="SMART" id="SM00233">
    <property type="entry name" value="PH"/>
    <property type="match status" value="5"/>
</dbReference>
<dbReference type="PROSITE" id="PS50003">
    <property type="entry name" value="PH_DOMAIN"/>
    <property type="match status" value="3"/>
</dbReference>
<feature type="domain" description="PH" evidence="3">
    <location>
        <begin position="187"/>
        <end position="281"/>
    </location>
</feature>
<dbReference type="InterPro" id="IPR000159">
    <property type="entry name" value="RA_dom"/>
</dbReference>
<keyword evidence="2" id="KW-0862">Zinc</keyword>
<dbReference type="InterPro" id="IPR001849">
    <property type="entry name" value="PH_domain"/>
</dbReference>
<dbReference type="SUPFAM" id="SSF50729">
    <property type="entry name" value="PH domain-like"/>
    <property type="match status" value="4"/>
</dbReference>
<reference evidence="7" key="2">
    <citation type="submission" date="2025-09" db="UniProtKB">
        <authorList>
            <consortium name="Ensembl"/>
        </authorList>
    </citation>
    <scope>IDENTIFICATION</scope>
</reference>
<feature type="domain" description="Rho-GAP" evidence="6">
    <location>
        <begin position="830"/>
        <end position="1005"/>
    </location>
</feature>
<dbReference type="GO" id="GO:0005737">
    <property type="term" value="C:cytoplasm"/>
    <property type="evidence" value="ECO:0007669"/>
    <property type="project" value="TreeGrafter"/>
</dbReference>
<feature type="domain" description="PH" evidence="3">
    <location>
        <begin position="298"/>
        <end position="387"/>
    </location>
</feature>
<evidence type="ECO:0000259" key="3">
    <source>
        <dbReference type="PROSITE" id="PS50003"/>
    </source>
</evidence>
<dbReference type="PRINTS" id="PR00405">
    <property type="entry name" value="REVINTRACTNG"/>
</dbReference>
<dbReference type="Gene3D" id="1.10.555.10">
    <property type="entry name" value="Rho GTPase activation protein"/>
    <property type="match status" value="1"/>
</dbReference>
<dbReference type="InterPro" id="IPR000198">
    <property type="entry name" value="RhoGAP_dom"/>
</dbReference>
<organism evidence="7 8">
    <name type="scientific">Eptatretus burgeri</name>
    <name type="common">Inshore hagfish</name>
    <dbReference type="NCBI Taxonomy" id="7764"/>
    <lineage>
        <taxon>Eukaryota</taxon>
        <taxon>Metazoa</taxon>
        <taxon>Chordata</taxon>
        <taxon>Craniata</taxon>
        <taxon>Vertebrata</taxon>
        <taxon>Cyclostomata</taxon>
        <taxon>Myxini</taxon>
        <taxon>Myxiniformes</taxon>
        <taxon>Myxinidae</taxon>
        <taxon>Eptatretinae</taxon>
        <taxon>Eptatretus</taxon>
    </lineage>
</organism>
<keyword evidence="1" id="KW-0343">GTPase activation</keyword>
<dbReference type="InterPro" id="IPR052227">
    <property type="entry name" value="Arf-Rho-GAP_ANK-PH_domain"/>
</dbReference>
<dbReference type="Proteomes" id="UP000694388">
    <property type="component" value="Unplaced"/>
</dbReference>
<sequence>MLQSHHTKMFNLQPHPWMKWRPTSLGSWFATRSTRLGTKHAHHQYNRLLFLTFRVVPFQFLGKRLGLKGILTNTLSVHRCGRLPFTHMRTLCFCLKTQKDCEKDVRLSSCSLISEDDDIDNDGRLFQESASYEVTTTTEDLMRRKPNVYEMVDEHKQNWTIEDEEIYTECASPEDTYAVCNDDVGDNLEKTGWLEKQAPQGKAGLFQKRFVKLDKEHLQYFNSEQEIFAKGVIPLSAIKQVMVGTGDSKFHVVTTVRTFTFRASSVAERDDWGYMLQRLMRMNRTSSLAALSMASGSGTTRSGSLELRGYRHRLHVSLSNGRLWLYKSAQDMKGCIGISFINMNVTSSKAVDKRGFDINTPWKTFSFVAESEAERDEWLTALSEATSEALSSMEVAEQVWANKSNGFCADCGAPFPDWASINMLVVICKQCAGEHRFLGASISKVRSLKMDKDIWTREVIKLFQTVGNQRSNSFWAANVPPSEALSIHDGTEKRRAFILAKYMERKYRKVHPLFGQQEQLNEALCAAVMGTDLLETMALIFCGADVAHAMEVTSNFAEPTRTEQFLQKELIFQNRLNVINMTGPPEQTARLKTTKIIRCGYLWKTASLSKLPTERRAKEDFNQRWCVLEYGAFSYFENEKSITPNGRIYLQDILSLAMNGPNTGVEYGFPFTLELSCKNERIYLFGSDDAEAVRDWSQSLAKAFTSVDPAVPNLEGFWRMGRLWYWDGQRQRARQHGLFALRSSFLNFCFPSSDIDCGNGKDADSSWNDSLNLRKLQEISDQIIEGHQTIVLVEKRRTIYMQSDSRLDFASWRHAMETASLSSSLSLSHQQLTELDVPVTVHRCVEYITQHGITSEGIYRKCGRNSHVHVLLEAMRSDARAVWLREGEHPVDDVANVLKRFLRELSEGLFKSNHLAWIRIAGIEDVEEKLAQYKVLIKELPTVNRATVTCLMDHLYCVQYCSHINQMTTRNLSIVFGPTLFQTEGRQSQETNVVEDLITNYRVLFKVTEEQMKTKLKNIDLLVQMKEGPTIKMAAGDLIIEVYVEAKKPENCVSLKVSAQTSADELKREVLYLKHTSTDIQDSWAVFEVIAQGELERPLHYKEKVLDLLLLWGTVQEHKDNFLLMKKNVSMGQMKKFLADKVVGTFKNRVKYREDNSRFLSHRFQDKVILLNFQTLFLFKDEKSLKPEKEWSVLALKFYIGIRKKLKPPSCWGLTFVQEKQQWLLSFNRQAELRDFFACLLHFKYDGDVWPVGSTELTRPVQDHRSSNRSLIPLRGSEAERTNLRDSIIVVDPVHLPWMNEAQELTEGTALPSCATQKNSGKPISVPEKRKDVKQRIVLAAPSEDSMYESIEDSSLNIWSPSWKSTSMVTPPGRPPLLDQSGLSPTVCQNRSCFGTSSPSLNVGISTSSNDEQLAKDDNNLQHLLMKELSTLLKQNSLSNSQT</sequence>
<evidence type="ECO:0000313" key="8">
    <source>
        <dbReference type="Proteomes" id="UP000694388"/>
    </source>
</evidence>
<dbReference type="SUPFAM" id="SSF48350">
    <property type="entry name" value="GTPase activation domain, GAP"/>
    <property type="match status" value="1"/>
</dbReference>
<dbReference type="InterPro" id="IPR011993">
    <property type="entry name" value="PH-like_dom_sf"/>
</dbReference>
<dbReference type="SUPFAM" id="SSF57863">
    <property type="entry name" value="ArfGap/RecO-like zinc finger"/>
    <property type="match status" value="1"/>
</dbReference>
<dbReference type="GO" id="GO:0008270">
    <property type="term" value="F:zinc ion binding"/>
    <property type="evidence" value="ECO:0007669"/>
    <property type="project" value="UniProtKB-KW"/>
</dbReference>
<feature type="domain" description="Arf-GAP" evidence="4">
    <location>
        <begin position="384"/>
        <end position="517"/>
    </location>
</feature>
<feature type="domain" description="PH" evidence="3">
    <location>
        <begin position="595"/>
        <end position="705"/>
    </location>
</feature>
<evidence type="ECO:0000256" key="1">
    <source>
        <dbReference type="ARBA" id="ARBA00022468"/>
    </source>
</evidence>
<reference evidence="7" key="1">
    <citation type="submission" date="2025-08" db="UniProtKB">
        <authorList>
            <consortium name="Ensembl"/>
        </authorList>
    </citation>
    <scope>IDENTIFICATION</scope>
</reference>